<evidence type="ECO:0008006" key="3">
    <source>
        <dbReference type="Google" id="ProtNLM"/>
    </source>
</evidence>
<name>A0A7G9GTK5_9FIRM</name>
<protein>
    <recommendedName>
        <fullName evidence="3">PD-(D/E)XK nuclease family transposase</fullName>
    </recommendedName>
</protein>
<accession>A0A7G9GTK5</accession>
<keyword evidence="2" id="KW-1185">Reference proteome</keyword>
<reference evidence="1 2" key="1">
    <citation type="submission" date="2020-08" db="EMBL/GenBank/DDBJ databases">
        <authorList>
            <person name="Liu C."/>
            <person name="Sun Q."/>
        </authorList>
    </citation>
    <scope>NUCLEOTIDE SEQUENCE [LARGE SCALE GENOMIC DNA]</scope>
    <source>
        <strain evidence="1 2">NSJ-61</strain>
    </source>
</reference>
<evidence type="ECO:0000313" key="2">
    <source>
        <dbReference type="Proteomes" id="UP000515856"/>
    </source>
</evidence>
<gene>
    <name evidence="1" type="ORF">H9Q80_09480</name>
</gene>
<dbReference type="RefSeq" id="WP_187426300.1">
    <property type="nucleotide sequence ID" value="NZ_CP060636.1"/>
</dbReference>
<dbReference type="Proteomes" id="UP000515856">
    <property type="component" value="Chromosome"/>
</dbReference>
<sequence>MSIIEKTTHKEKKIVKKRKLSPSILEIALKNVKNNMVLYESLKMFDKNTDAYDHLCKMIMSNKQILANIMKFAMKECKDLTIEEIINSIENDPRINMTINDHDQIVGMNVEDQSVIGACVRYDILFKATLPTKKGKKESVGIFINFEIQKDETPGYPLVTRGIYYASRLISRQKNAEDGFASSEFNDLQKVYSIWICPKHTKEKNDVINVYHIKEECLKNEWHNQVEDYDLMEVIMMYPGNEYNYEDKSHSVLEMLNILFTTKMKAEEKKRLLEEKYAIIMTEKMDQEVEFMCNLSESVLKEGLEQGIEQGEIKSAIEHTKNLMESANIDINKAMNMLKLPENIKEVVIKELKKG</sequence>
<proteinExistence type="predicted"/>
<dbReference type="KEGG" id="ehn:H9Q80_09480"/>
<organism evidence="1 2">
    <name type="scientific">[Eubacterium] hominis</name>
    <dbReference type="NCBI Taxonomy" id="2764325"/>
    <lineage>
        <taxon>Bacteria</taxon>
        <taxon>Bacillati</taxon>
        <taxon>Bacillota</taxon>
        <taxon>Erysipelotrichia</taxon>
        <taxon>Erysipelotrichales</taxon>
        <taxon>Erysipelotrichaceae</taxon>
        <taxon>Amedibacillus</taxon>
    </lineage>
</organism>
<evidence type="ECO:0000313" key="1">
    <source>
        <dbReference type="EMBL" id="QNM14137.1"/>
    </source>
</evidence>
<dbReference type="EMBL" id="CP060636">
    <property type="protein sequence ID" value="QNM14137.1"/>
    <property type="molecule type" value="Genomic_DNA"/>
</dbReference>
<dbReference type="AlphaFoldDB" id="A0A7G9GTK5"/>